<keyword evidence="1 2" id="KW-0694">RNA-binding</keyword>
<feature type="region of interest" description="Disordered" evidence="3">
    <location>
        <begin position="738"/>
        <end position="815"/>
    </location>
</feature>
<evidence type="ECO:0000256" key="3">
    <source>
        <dbReference type="SAM" id="MobiDB-lite"/>
    </source>
</evidence>
<dbReference type="STRING" id="5486.A0A367XYT0"/>
<proteinExistence type="predicted"/>
<dbReference type="InterPro" id="IPR035979">
    <property type="entry name" value="RBD_domain_sf"/>
</dbReference>
<accession>A0A367XYT0</accession>
<dbReference type="EMBL" id="QLNQ01000028">
    <property type="protein sequence ID" value="RCK57942.1"/>
    <property type="molecule type" value="Genomic_DNA"/>
</dbReference>
<dbReference type="Gene3D" id="3.30.70.330">
    <property type="match status" value="1"/>
</dbReference>
<feature type="compositionally biased region" description="Basic residues" evidence="3">
    <location>
        <begin position="591"/>
        <end position="609"/>
    </location>
</feature>
<dbReference type="SUPFAM" id="SSF54928">
    <property type="entry name" value="RNA-binding domain, RBD"/>
    <property type="match status" value="1"/>
</dbReference>
<evidence type="ECO:0000259" key="4">
    <source>
        <dbReference type="PROSITE" id="PS50102"/>
    </source>
</evidence>
<dbReference type="PANTHER" id="PTHR13968:SF26">
    <property type="entry name" value="RRM DOMAIN-CONTAINING PROTEIN"/>
    <property type="match status" value="1"/>
</dbReference>
<dbReference type="InterPro" id="IPR000504">
    <property type="entry name" value="RRM_dom"/>
</dbReference>
<protein>
    <submittedName>
        <fullName evidence="5">Nuclear polyadenylated RNA-binding protein 3</fullName>
    </submittedName>
</protein>
<feature type="region of interest" description="Disordered" evidence="3">
    <location>
        <begin position="406"/>
        <end position="446"/>
    </location>
</feature>
<feature type="compositionally biased region" description="Acidic residues" evidence="3">
    <location>
        <begin position="146"/>
        <end position="171"/>
    </location>
</feature>
<dbReference type="SMART" id="SM00360">
    <property type="entry name" value="RRM"/>
    <property type="match status" value="1"/>
</dbReference>
<evidence type="ECO:0000313" key="5">
    <source>
        <dbReference type="EMBL" id="RCK57942.1"/>
    </source>
</evidence>
<evidence type="ECO:0000313" key="6">
    <source>
        <dbReference type="Proteomes" id="UP000253472"/>
    </source>
</evidence>
<evidence type="ECO:0000256" key="1">
    <source>
        <dbReference type="ARBA" id="ARBA00022884"/>
    </source>
</evidence>
<feature type="compositionally biased region" description="Gly residues" evidence="3">
    <location>
        <begin position="578"/>
        <end position="590"/>
    </location>
</feature>
<feature type="compositionally biased region" description="Low complexity" evidence="3">
    <location>
        <begin position="666"/>
        <end position="713"/>
    </location>
</feature>
<evidence type="ECO:0000256" key="2">
    <source>
        <dbReference type="PROSITE-ProRule" id="PRU00176"/>
    </source>
</evidence>
<name>A0A367XYT0_9ASCO</name>
<dbReference type="Pfam" id="PF00076">
    <property type="entry name" value="RRM_1"/>
    <property type="match status" value="1"/>
</dbReference>
<sequence length="815" mass="89177">MEVNPIQLHSTEEVETLAVNTSEEDNQQETAQEVNHENAAPADNQEEEEYEPGAEQEQDADDDDNDADNEVTPEVKTTKPKLSVKFNDEPEVLEPRHADVEPELYADNSEAAASPTADDDDDSKEADDYDPESAFSDNDAATDSKEEQDEPKQEEDDDDNYDPEQQDDDDENDKKEEEHAAPSSSTLPKAPLFAGLPPKPPVNATAQPSTSIITEDDDNTKQLLKDALEAYESSSMSKDSEFLELEAAEQVDKIKEFLILQGIDLEAGPNPINFDQVYSYNKPFKNLKDPIPLVPQGEYCRRPNITAPMNEEEEKEFQEFIERENFYLNLQNWDEFPDKLRLFVGNLPANTISKQDLFRIFSQYGEVIQIAIKAGYGFTQFRTSEACLDCIQGETDVPLHNKILRLDASRPQKSRRPGQPEVNNPNMSSRGRERGGEEEEAGPAHKKRKGSFDCQVYITGKSSVFFVRKVKKAFAASQISIDVEDVTQRNVTDVLSEAAYSGVLAACVVKELKVDVQTFEEAPDGGIKFDEYADVEPEEAASIIAKAKLNKYGSNMPPYVPQDTSFNERPSEPYGFQARGGRGGGGGGSKRGGHKGRGGGRGGHGHGHGHGYGGGRGGRGGGRGGFRGNDFGYGGPGGGGAGAAAVNSYGSWNHSPPQQPYGLVNSPPQQQQPYGQQFYGQPPQQQQPYGSPPQQSQFQWNSPPQQQQAPNPADLQRMLLTLRPDQVQSMISMLQQQGVNAGPYGQPSQPNNYGGGSGGGYNSNFGSNRPLPPTGPQQGQGSNNNNNNNNPYGQQPPPTGPGSSFYDQLSRRANR</sequence>
<dbReference type="Proteomes" id="UP000253472">
    <property type="component" value="Unassembled WGS sequence"/>
</dbReference>
<feature type="compositionally biased region" description="Acidic residues" evidence="3">
    <location>
        <begin position="117"/>
        <end position="131"/>
    </location>
</feature>
<comment type="caution">
    <text evidence="5">The sequence shown here is derived from an EMBL/GenBank/DDBJ whole genome shotgun (WGS) entry which is preliminary data.</text>
</comment>
<dbReference type="GO" id="GO:0003723">
    <property type="term" value="F:RNA binding"/>
    <property type="evidence" value="ECO:0007669"/>
    <property type="project" value="UniProtKB-UniRule"/>
</dbReference>
<dbReference type="AlphaFoldDB" id="A0A367XYT0"/>
<feature type="region of interest" description="Disordered" evidence="3">
    <location>
        <begin position="563"/>
        <end position="623"/>
    </location>
</feature>
<feature type="compositionally biased region" description="Polar residues" evidence="3">
    <location>
        <begin position="204"/>
        <end position="213"/>
    </location>
</feature>
<reference evidence="5 6" key="1">
    <citation type="submission" date="2018-06" db="EMBL/GenBank/DDBJ databases">
        <title>Whole genome sequencing of Candida tropicalis (genome annotated by CSBL at Korea University).</title>
        <authorList>
            <person name="Ahn J."/>
        </authorList>
    </citation>
    <scope>NUCLEOTIDE SEQUENCE [LARGE SCALE GENOMIC DNA]</scope>
    <source>
        <strain evidence="5 6">ATCC 20962</strain>
    </source>
</reference>
<feature type="region of interest" description="Disordered" evidence="3">
    <location>
        <begin position="649"/>
        <end position="721"/>
    </location>
</feature>
<feature type="region of interest" description="Disordered" evidence="3">
    <location>
        <begin position="1"/>
        <end position="218"/>
    </location>
</feature>
<feature type="compositionally biased region" description="Gly residues" evidence="3">
    <location>
        <begin position="610"/>
        <end position="623"/>
    </location>
</feature>
<dbReference type="PANTHER" id="PTHR13968">
    <property type="entry name" value="HETEROGENEOUS NUCLEAR RIBONUCLEOPROTEIN"/>
    <property type="match status" value="1"/>
</dbReference>
<gene>
    <name evidence="5" type="primary">NAB3</name>
    <name evidence="5" type="ORF">Cantr_06761</name>
</gene>
<feature type="compositionally biased region" description="Acidic residues" evidence="3">
    <location>
        <begin position="44"/>
        <end position="71"/>
    </location>
</feature>
<dbReference type="PROSITE" id="PS50102">
    <property type="entry name" value="RRM"/>
    <property type="match status" value="1"/>
</dbReference>
<organism evidence="5 6">
    <name type="scientific">Candida viswanathii</name>
    <dbReference type="NCBI Taxonomy" id="5486"/>
    <lineage>
        <taxon>Eukaryota</taxon>
        <taxon>Fungi</taxon>
        <taxon>Dikarya</taxon>
        <taxon>Ascomycota</taxon>
        <taxon>Saccharomycotina</taxon>
        <taxon>Pichiomycetes</taxon>
        <taxon>Debaryomycetaceae</taxon>
        <taxon>Candida/Lodderomyces clade</taxon>
        <taxon>Candida</taxon>
    </lineage>
</organism>
<dbReference type="InterPro" id="IPR051186">
    <property type="entry name" value="RRM_HNRPC/RALY_subfam"/>
</dbReference>
<keyword evidence="6" id="KW-1185">Reference proteome</keyword>
<feature type="domain" description="RRM" evidence="4">
    <location>
        <begin position="340"/>
        <end position="411"/>
    </location>
</feature>
<dbReference type="OrthoDB" id="10044938at2759"/>
<feature type="compositionally biased region" description="Low complexity" evidence="3">
    <location>
        <begin position="776"/>
        <end position="793"/>
    </location>
</feature>
<dbReference type="InterPro" id="IPR012677">
    <property type="entry name" value="Nucleotide-bd_a/b_plait_sf"/>
</dbReference>